<evidence type="ECO:0000313" key="11">
    <source>
        <dbReference type="EMBL" id="KAF0711465.1"/>
    </source>
</evidence>
<dbReference type="SUPFAM" id="SSF140996">
    <property type="entry name" value="Hermes dimerisation domain"/>
    <property type="match status" value="1"/>
</dbReference>
<evidence type="ECO:0000259" key="10">
    <source>
        <dbReference type="PROSITE" id="PS50808"/>
    </source>
</evidence>
<evidence type="ECO:0000256" key="5">
    <source>
        <dbReference type="ARBA" id="ARBA00023015"/>
    </source>
</evidence>
<dbReference type="SUPFAM" id="SSF53098">
    <property type="entry name" value="Ribonuclease H-like"/>
    <property type="match status" value="1"/>
</dbReference>
<evidence type="ECO:0000256" key="1">
    <source>
        <dbReference type="ARBA" id="ARBA00004123"/>
    </source>
</evidence>
<feature type="domain" description="BED-type" evidence="10">
    <location>
        <begin position="5"/>
        <end position="60"/>
    </location>
</feature>
<dbReference type="AlphaFoldDB" id="A0A6G0VVM3"/>
<sequence length="596" mass="68528">MLTGRRKDEIWKYFIEEKPDKSNLKTKRVECKKCHTVIVGLVARMKTHVYETCTGSLTNNELDSPSTSYQCQLNDQSAKETGVEVNNGKTNMSNPYKENISEIIQPPKRQKANNSQINTFVIRTTQYEKEKFDNQVARFIFASNSPFRIVEHPEFLKMISMLRPGYDPPNRHKIANELLNDVYDSLSKLIKLELDGKTVCMALDGWSNIHNESIICVCVTDMSDIKNSVYLLDTIDTKDNSHTWDYLVQLAENTIKLCESFGCTVGSVVTDNASNMSKMRTNLAMSEGLNNKHIITYGCSAHLLNLFAHDIEAAGVKSHIKSIFKYFRNTHFFAAKYKLEGGKSLILPQDVRWNTLSDTIQCYLDNWHILYKVCDENRTACNTTIYSKVKDTEMKTTAKEYLVKLKKISVTLDKVQADGCTLSEATHLWLELKRFFELEICNDSMIEKIQKRFDMAVTEYHLLAYILDPKYRGINMNSDQMDSTLDFINLYHQEIMPEIITYQAEAYPFRDYLFKEQTVSQVKPLTWWLSLKKNISSEMLSLVSKLFTASASSAGVERIFSSYGLVHSKLRNRLGIQKSSKLVSIFKSLNKDFTYD</sequence>
<dbReference type="InterPro" id="IPR008906">
    <property type="entry name" value="HATC_C_dom"/>
</dbReference>
<dbReference type="GO" id="GO:0003677">
    <property type="term" value="F:DNA binding"/>
    <property type="evidence" value="ECO:0007669"/>
    <property type="project" value="UniProtKB-KW"/>
</dbReference>
<name>A0A6G0VVM3_APHCR</name>
<evidence type="ECO:0000256" key="9">
    <source>
        <dbReference type="PROSITE-ProRule" id="PRU00027"/>
    </source>
</evidence>
<dbReference type="GO" id="GO:0005634">
    <property type="term" value="C:nucleus"/>
    <property type="evidence" value="ECO:0007669"/>
    <property type="project" value="UniProtKB-SubCell"/>
</dbReference>
<keyword evidence="12" id="KW-1185">Reference proteome</keyword>
<dbReference type="PANTHER" id="PTHR46481:SF10">
    <property type="entry name" value="ZINC FINGER BED DOMAIN-CONTAINING PROTEIN 39"/>
    <property type="match status" value="1"/>
</dbReference>
<evidence type="ECO:0000313" key="12">
    <source>
        <dbReference type="Proteomes" id="UP000478052"/>
    </source>
</evidence>
<keyword evidence="7" id="KW-0804">Transcription</keyword>
<dbReference type="PANTHER" id="PTHR46481">
    <property type="entry name" value="ZINC FINGER BED DOMAIN-CONTAINING PROTEIN 4"/>
    <property type="match status" value="1"/>
</dbReference>
<evidence type="ECO:0000256" key="3">
    <source>
        <dbReference type="ARBA" id="ARBA00022771"/>
    </source>
</evidence>
<organism evidence="11 12">
    <name type="scientific">Aphis craccivora</name>
    <name type="common">Cowpea aphid</name>
    <dbReference type="NCBI Taxonomy" id="307492"/>
    <lineage>
        <taxon>Eukaryota</taxon>
        <taxon>Metazoa</taxon>
        <taxon>Ecdysozoa</taxon>
        <taxon>Arthropoda</taxon>
        <taxon>Hexapoda</taxon>
        <taxon>Insecta</taxon>
        <taxon>Pterygota</taxon>
        <taxon>Neoptera</taxon>
        <taxon>Paraneoptera</taxon>
        <taxon>Hemiptera</taxon>
        <taxon>Sternorrhyncha</taxon>
        <taxon>Aphidomorpha</taxon>
        <taxon>Aphidoidea</taxon>
        <taxon>Aphididae</taxon>
        <taxon>Aphidini</taxon>
        <taxon>Aphis</taxon>
        <taxon>Aphis</taxon>
    </lineage>
</organism>
<dbReference type="GO" id="GO:0008270">
    <property type="term" value="F:zinc ion binding"/>
    <property type="evidence" value="ECO:0007669"/>
    <property type="project" value="UniProtKB-KW"/>
</dbReference>
<dbReference type="OrthoDB" id="6625919at2759"/>
<keyword evidence="3 9" id="KW-0863">Zinc-finger</keyword>
<dbReference type="PROSITE" id="PS50808">
    <property type="entry name" value="ZF_BED"/>
    <property type="match status" value="1"/>
</dbReference>
<reference evidence="11 12" key="1">
    <citation type="submission" date="2019-08" db="EMBL/GenBank/DDBJ databases">
        <title>Whole genome of Aphis craccivora.</title>
        <authorList>
            <person name="Voronova N.V."/>
            <person name="Shulinski R.S."/>
            <person name="Bandarenka Y.V."/>
            <person name="Zhorov D.G."/>
            <person name="Warner D."/>
        </authorList>
    </citation>
    <scope>NUCLEOTIDE SEQUENCE [LARGE SCALE GENOMIC DNA]</scope>
    <source>
        <strain evidence="11">180601</strain>
        <tissue evidence="11">Whole Body</tissue>
    </source>
</reference>
<evidence type="ECO:0000256" key="4">
    <source>
        <dbReference type="ARBA" id="ARBA00022833"/>
    </source>
</evidence>
<keyword evidence="8" id="KW-0539">Nucleus</keyword>
<dbReference type="InterPro" id="IPR052035">
    <property type="entry name" value="ZnF_BED_domain_contain"/>
</dbReference>
<keyword evidence="2" id="KW-0479">Metal-binding</keyword>
<evidence type="ECO:0000256" key="8">
    <source>
        <dbReference type="ARBA" id="ARBA00023242"/>
    </source>
</evidence>
<dbReference type="InterPro" id="IPR003656">
    <property type="entry name" value="Znf_BED"/>
</dbReference>
<dbReference type="EMBL" id="VUJU01011244">
    <property type="protein sequence ID" value="KAF0711465.1"/>
    <property type="molecule type" value="Genomic_DNA"/>
</dbReference>
<evidence type="ECO:0000256" key="2">
    <source>
        <dbReference type="ARBA" id="ARBA00022723"/>
    </source>
</evidence>
<dbReference type="GO" id="GO:0046983">
    <property type="term" value="F:protein dimerization activity"/>
    <property type="evidence" value="ECO:0007669"/>
    <property type="project" value="InterPro"/>
</dbReference>
<dbReference type="InterPro" id="IPR012337">
    <property type="entry name" value="RNaseH-like_sf"/>
</dbReference>
<proteinExistence type="predicted"/>
<dbReference type="Proteomes" id="UP000478052">
    <property type="component" value="Unassembled WGS sequence"/>
</dbReference>
<keyword evidence="5" id="KW-0805">Transcription regulation</keyword>
<comment type="subcellular location">
    <subcellularLocation>
        <location evidence="1">Nucleus</location>
    </subcellularLocation>
</comment>
<comment type="caution">
    <text evidence="11">The sequence shown here is derived from an EMBL/GenBank/DDBJ whole genome shotgun (WGS) entry which is preliminary data.</text>
</comment>
<keyword evidence="6" id="KW-0238">DNA-binding</keyword>
<dbReference type="Pfam" id="PF05699">
    <property type="entry name" value="Dimer_Tnp_hAT"/>
    <property type="match status" value="1"/>
</dbReference>
<protein>
    <submittedName>
        <fullName evidence="11">BED-type domain-containing protein</fullName>
    </submittedName>
</protein>
<evidence type="ECO:0000256" key="7">
    <source>
        <dbReference type="ARBA" id="ARBA00023163"/>
    </source>
</evidence>
<accession>A0A6G0VVM3</accession>
<evidence type="ECO:0000256" key="6">
    <source>
        <dbReference type="ARBA" id="ARBA00023125"/>
    </source>
</evidence>
<gene>
    <name evidence="11" type="ORF">FWK35_00037683</name>
</gene>
<keyword evidence="4" id="KW-0862">Zinc</keyword>